<evidence type="ECO:0000313" key="3">
    <source>
        <dbReference type="EMBL" id="MDG0945299.1"/>
    </source>
</evidence>
<sequence length="87" mass="10339">MTNTFQATLKKNGAISRVSRTGNPYDNALMEYFYKNIKRELIQGAKFRTTEQARTEIFKYIELYYNTKRMQFSLDYLSPIEVEKAYS</sequence>
<feature type="domain" description="Integrase catalytic" evidence="2">
    <location>
        <begin position="1"/>
        <end position="87"/>
    </location>
</feature>
<dbReference type="Gene3D" id="3.30.420.10">
    <property type="entry name" value="Ribonuclease H-like superfamily/Ribonuclease H"/>
    <property type="match status" value="1"/>
</dbReference>
<organism evidence="3 4">
    <name type="scientific">Bacillus paranthracis</name>
    <dbReference type="NCBI Taxonomy" id="2026186"/>
    <lineage>
        <taxon>Bacteria</taxon>
        <taxon>Bacillati</taxon>
        <taxon>Bacillota</taxon>
        <taxon>Bacilli</taxon>
        <taxon>Bacillales</taxon>
        <taxon>Bacillaceae</taxon>
        <taxon>Bacillus</taxon>
        <taxon>Bacillus cereus group</taxon>
    </lineage>
</organism>
<dbReference type="PANTHER" id="PTHR46889:SF7">
    <property type="entry name" value="TRANSPOSASE FOR INSERTION SEQUENCE ELEMENT IS904"/>
    <property type="match status" value="1"/>
</dbReference>
<comment type="caution">
    <text evidence="3">The sequence shown here is derived from an EMBL/GenBank/DDBJ whole genome shotgun (WGS) entry which is preliminary data.</text>
</comment>
<dbReference type="Proteomes" id="UP001221338">
    <property type="component" value="Unassembled WGS sequence"/>
</dbReference>
<accession>A0ABT6E4T2</accession>
<reference evidence="3 4" key="1">
    <citation type="submission" date="2023-03" db="EMBL/GenBank/DDBJ databases">
        <title>Genetic diversity of Bacillus cereus sensu lato isolates from Slovenia.</title>
        <authorList>
            <person name="Abdelli M."/>
        </authorList>
    </citation>
    <scope>NUCLEOTIDE SEQUENCE [LARGE SCALE GENOMIC DNA]</scope>
    <source>
        <strain evidence="3 4">SIBC61B</strain>
    </source>
</reference>
<comment type="function">
    <text evidence="1">Involved in the transposition of the insertion sequence.</text>
</comment>
<dbReference type="InterPro" id="IPR036397">
    <property type="entry name" value="RNaseH_sf"/>
</dbReference>
<name>A0ABT6E4T2_9BACI</name>
<gene>
    <name evidence="3" type="ORF">P6U22_29920</name>
</gene>
<dbReference type="PROSITE" id="PS50994">
    <property type="entry name" value="INTEGRASE"/>
    <property type="match status" value="1"/>
</dbReference>
<protein>
    <submittedName>
        <fullName evidence="3">IS3 family transposase</fullName>
    </submittedName>
</protein>
<evidence type="ECO:0000259" key="2">
    <source>
        <dbReference type="PROSITE" id="PS50994"/>
    </source>
</evidence>
<dbReference type="InterPro" id="IPR050900">
    <property type="entry name" value="Transposase_IS3/IS150/IS904"/>
</dbReference>
<dbReference type="Pfam" id="PF13333">
    <property type="entry name" value="rve_2"/>
    <property type="match status" value="1"/>
</dbReference>
<dbReference type="PANTHER" id="PTHR46889">
    <property type="entry name" value="TRANSPOSASE INSF FOR INSERTION SEQUENCE IS3B-RELATED"/>
    <property type="match status" value="1"/>
</dbReference>
<dbReference type="EMBL" id="JARPRV010000093">
    <property type="protein sequence ID" value="MDG0945299.1"/>
    <property type="molecule type" value="Genomic_DNA"/>
</dbReference>
<dbReference type="SUPFAM" id="SSF53098">
    <property type="entry name" value="Ribonuclease H-like"/>
    <property type="match status" value="1"/>
</dbReference>
<evidence type="ECO:0000256" key="1">
    <source>
        <dbReference type="ARBA" id="ARBA00002286"/>
    </source>
</evidence>
<evidence type="ECO:0000313" key="4">
    <source>
        <dbReference type="Proteomes" id="UP001221338"/>
    </source>
</evidence>
<dbReference type="InterPro" id="IPR001584">
    <property type="entry name" value="Integrase_cat-core"/>
</dbReference>
<keyword evidence="4" id="KW-1185">Reference proteome</keyword>
<proteinExistence type="predicted"/>
<dbReference type="InterPro" id="IPR012337">
    <property type="entry name" value="RNaseH-like_sf"/>
</dbReference>